<organism evidence="1 2">
    <name type="scientific">Apiospora saccharicola</name>
    <dbReference type="NCBI Taxonomy" id="335842"/>
    <lineage>
        <taxon>Eukaryota</taxon>
        <taxon>Fungi</taxon>
        <taxon>Dikarya</taxon>
        <taxon>Ascomycota</taxon>
        <taxon>Pezizomycotina</taxon>
        <taxon>Sordariomycetes</taxon>
        <taxon>Xylariomycetidae</taxon>
        <taxon>Amphisphaeriales</taxon>
        <taxon>Apiosporaceae</taxon>
        <taxon>Apiospora</taxon>
    </lineage>
</organism>
<accession>A0ABR1UP59</accession>
<reference evidence="1 2" key="1">
    <citation type="submission" date="2023-01" db="EMBL/GenBank/DDBJ databases">
        <title>Analysis of 21 Apiospora genomes using comparative genomics revels a genus with tremendous synthesis potential of carbohydrate active enzymes and secondary metabolites.</title>
        <authorList>
            <person name="Sorensen T."/>
        </authorList>
    </citation>
    <scope>NUCLEOTIDE SEQUENCE [LARGE SCALE GENOMIC DNA]</scope>
    <source>
        <strain evidence="1 2">CBS 83171</strain>
    </source>
</reference>
<protein>
    <submittedName>
        <fullName evidence="1">Uncharacterized protein</fullName>
    </submittedName>
</protein>
<gene>
    <name evidence="1" type="ORF">PG996_010636</name>
</gene>
<proteinExistence type="predicted"/>
<dbReference type="PANTHER" id="PTHR34853">
    <property type="match status" value="1"/>
</dbReference>
<dbReference type="PANTHER" id="PTHR34853:SF1">
    <property type="entry name" value="LIPASE 5"/>
    <property type="match status" value="1"/>
</dbReference>
<dbReference type="SUPFAM" id="SSF53474">
    <property type="entry name" value="alpha/beta-Hydrolases"/>
    <property type="match status" value="1"/>
</dbReference>
<dbReference type="Gene3D" id="3.40.50.1820">
    <property type="entry name" value="alpha/beta hydrolase"/>
    <property type="match status" value="2"/>
</dbReference>
<evidence type="ECO:0000313" key="2">
    <source>
        <dbReference type="Proteomes" id="UP001446871"/>
    </source>
</evidence>
<sequence length="275" mass="30336">MIETNFTGVPEGMSVSRFLYMSQNVDRKPIPASAFEAPFYYASHGYAVITPDYAGQGTDIPGDFQYEAGFLHAADVAYYLVAARKMIGHLLSGEWAVLGNVVSVYLLQSLSKVYSEAFKLSDYLTDEAMKLLPLVDQACVITGIAVFKNLTTAQIYKNTSWISSSEFQDDWLTGYNGAGPHALAAPMLVVQGRGDTLTYPENCEADFDRTCDTFPQSSAEQFLVPELGHDPAFRAATPYYWPWVERLFAGTPPPTGCKKTETKPVNERFKRGLAG</sequence>
<dbReference type="InterPro" id="IPR029058">
    <property type="entry name" value="AB_hydrolase_fold"/>
</dbReference>
<dbReference type="Proteomes" id="UP001446871">
    <property type="component" value="Unassembled WGS sequence"/>
</dbReference>
<evidence type="ECO:0000313" key="1">
    <source>
        <dbReference type="EMBL" id="KAK8060706.1"/>
    </source>
</evidence>
<dbReference type="InterPro" id="IPR005152">
    <property type="entry name" value="Lipase_secreted"/>
</dbReference>
<comment type="caution">
    <text evidence="1">The sequence shown here is derived from an EMBL/GenBank/DDBJ whole genome shotgun (WGS) entry which is preliminary data.</text>
</comment>
<dbReference type="EMBL" id="JAQQWM010000006">
    <property type="protein sequence ID" value="KAK8060706.1"/>
    <property type="molecule type" value="Genomic_DNA"/>
</dbReference>
<name>A0ABR1UP59_9PEZI</name>
<keyword evidence="2" id="KW-1185">Reference proteome</keyword>